<dbReference type="InterPro" id="IPR058345">
    <property type="entry name" value="DUF8032"/>
</dbReference>
<evidence type="ECO:0000256" key="1">
    <source>
        <dbReference type="SAM" id="MobiDB-lite"/>
    </source>
</evidence>
<feature type="domain" description="DUF8032" evidence="2">
    <location>
        <begin position="241"/>
        <end position="334"/>
    </location>
</feature>
<comment type="caution">
    <text evidence="3">The sequence shown here is derived from an EMBL/GenBank/DDBJ whole genome shotgun (WGS) entry which is preliminary data.</text>
</comment>
<dbReference type="PANTHER" id="PTHR22949:SF0">
    <property type="entry name" value="RE27538P"/>
    <property type="match status" value="1"/>
</dbReference>
<organism evidence="3 4">
    <name type="scientific">Choanephora cucurbitarum</name>
    <dbReference type="NCBI Taxonomy" id="101091"/>
    <lineage>
        <taxon>Eukaryota</taxon>
        <taxon>Fungi</taxon>
        <taxon>Fungi incertae sedis</taxon>
        <taxon>Mucoromycota</taxon>
        <taxon>Mucoromycotina</taxon>
        <taxon>Mucoromycetes</taxon>
        <taxon>Mucorales</taxon>
        <taxon>Mucorineae</taxon>
        <taxon>Choanephoraceae</taxon>
        <taxon>Choanephoroideae</taxon>
        <taxon>Choanephora</taxon>
    </lineage>
</organism>
<dbReference type="OrthoDB" id="5599902at2759"/>
<protein>
    <recommendedName>
        <fullName evidence="2">DUF8032 domain-containing protein</fullName>
    </recommendedName>
</protein>
<sequence>MIDNSCVLQHANHKEDGYSRHSSYSSSNTNPSCDVGLNSDVADSMIQSDMWPMNSSSSGINIAHPSEPSMHPLDPAMMFQPWNSMSNFSAQMKMSNNWRLGFNTVQAQQAPFMNANQQSVGMLPPNSVGLESYESVLPIGFSLSHTNTAPTPMRNTTQPIFTSANGSNISSTLINNATSSINPPFLSSRAGTRMKGRSASADQFSHKSRSHSKRSSSQPSVASVVSLTAHEPVSKMINGIEFITFLYSHDRLVKEYTVRTDVNSVDVDDIEMEFRIQNAIYPRANVDRSEYDGNRWDYETTCNQLGWKICWLNKDQLFGRRGLIQRAVDSYRNRHAGMRSRRVARQEKVANGTLRKRRCKKTFANTT</sequence>
<dbReference type="Pfam" id="PF26087">
    <property type="entry name" value="DUF8032"/>
    <property type="match status" value="1"/>
</dbReference>
<gene>
    <name evidence="3" type="ORF">A0J61_07921</name>
</gene>
<keyword evidence="4" id="KW-1185">Reference proteome</keyword>
<dbReference type="EMBL" id="LUGH01000567">
    <property type="protein sequence ID" value="OBZ84026.1"/>
    <property type="molecule type" value="Genomic_DNA"/>
</dbReference>
<proteinExistence type="predicted"/>
<feature type="region of interest" description="Disordered" evidence="1">
    <location>
        <begin position="186"/>
        <end position="221"/>
    </location>
</feature>
<dbReference type="Proteomes" id="UP000093000">
    <property type="component" value="Unassembled WGS sequence"/>
</dbReference>
<accession>A0A1C7N5W6</accession>
<dbReference type="PANTHER" id="PTHR22949">
    <property type="entry name" value="WHITE COLLAR 2 PROTEIN WC2"/>
    <property type="match status" value="1"/>
</dbReference>
<name>A0A1C7N5W6_9FUNG</name>
<feature type="region of interest" description="Disordered" evidence="1">
    <location>
        <begin position="16"/>
        <end position="39"/>
    </location>
</feature>
<evidence type="ECO:0000259" key="2">
    <source>
        <dbReference type="Pfam" id="PF26087"/>
    </source>
</evidence>
<dbReference type="AlphaFoldDB" id="A0A1C7N5W6"/>
<dbReference type="STRING" id="101091.A0A1C7N5W6"/>
<reference evidence="3 4" key="1">
    <citation type="submission" date="2016-03" db="EMBL/GenBank/DDBJ databases">
        <title>Choanephora cucurbitarum.</title>
        <authorList>
            <person name="Min B."/>
            <person name="Park H."/>
            <person name="Park J.-H."/>
            <person name="Shin H.-D."/>
            <person name="Choi I.-G."/>
        </authorList>
    </citation>
    <scope>NUCLEOTIDE SEQUENCE [LARGE SCALE GENOMIC DNA]</scope>
    <source>
        <strain evidence="3 4">KUS-F28377</strain>
    </source>
</reference>
<evidence type="ECO:0000313" key="3">
    <source>
        <dbReference type="EMBL" id="OBZ84026.1"/>
    </source>
</evidence>
<evidence type="ECO:0000313" key="4">
    <source>
        <dbReference type="Proteomes" id="UP000093000"/>
    </source>
</evidence>
<dbReference type="InParanoid" id="A0A1C7N5W6"/>